<dbReference type="InterPro" id="IPR046956">
    <property type="entry name" value="RLP23-like"/>
</dbReference>
<dbReference type="Proteomes" id="UP001237642">
    <property type="component" value="Unassembled WGS sequence"/>
</dbReference>
<sequence length="708" mass="78414">MKIQIFTSLLSILLLQIFSGSDIVLVSSQCHADQKSLLLQFKNSLHFNSTLSTKLAHWNQSTDCCDWEGVTCDISNNTGHVTGLDINSESVSSCLLSSTSSSLSGFRYLQRLNLAYNNFNASQFPAGISSLTNLTYLNLSTAGFSGKFPSSIANLTQLVYLDFWTNNFSGTISSTRFQNLVNLEYIDLGLNLLNGTIPSSLFALPSLRKLFLSYNDFHGKLPDFRNTESSHLNTFYASWNNLSGPIPISLFDLKSLGSSSLSHNKLSGDIQLQKLHRFKNLTYINFSFNNLSVESRHDNSSIFLPPMLKELKMASCRIQHFPDLRHLPSLVTVDLAENQISGDIPSWIWNVGNGGIQYLNLSLNQLEKLQEPYVIHNVSWIDLRSNNLRGNIPVPPKNVLFADYSDNFFNSTIPANINLTSAIFFAVSSNILSGTIPVSVCSAPNLKFLDLSNNYLVGSIPSCIFEFGETLGVLRLGNNSLTGNISGNFGNDCGNLSQNFPAWKAMKDGRNVVNILGFEFQSFGNSRKNYEDAVTISIKGKQLELEKILNIFTSIDISNNRFEGNIPHTMGDISFLEVLDLSYNELSGKIPTGSQIQTFPETSFEGNKRLCGPPLHINCSGVPVITPYYDDEDPGDNIKWEFVAPEVGFAVGLGIVILPLIFNKRWRLFLSVEASDVLMSSRRYLCGQIQGDGLGVGILFMRGQSSKH</sequence>
<comment type="subcellular location">
    <subcellularLocation>
        <location evidence="1">Membrane</location>
        <topology evidence="1">Single-pass type I membrane protein</topology>
    </subcellularLocation>
</comment>
<dbReference type="SUPFAM" id="SSF52058">
    <property type="entry name" value="L domain-like"/>
    <property type="match status" value="2"/>
</dbReference>
<dbReference type="InterPro" id="IPR001611">
    <property type="entry name" value="Leu-rich_rpt"/>
</dbReference>
<evidence type="ECO:0000259" key="10">
    <source>
        <dbReference type="Pfam" id="PF08263"/>
    </source>
</evidence>
<dbReference type="AlphaFoldDB" id="A0AAD8MNQ4"/>
<keyword evidence="12" id="KW-1185">Reference proteome</keyword>
<dbReference type="InterPro" id="IPR032675">
    <property type="entry name" value="LRR_dom_sf"/>
</dbReference>
<keyword evidence="6" id="KW-1133">Transmembrane helix</keyword>
<dbReference type="GO" id="GO:0016020">
    <property type="term" value="C:membrane"/>
    <property type="evidence" value="ECO:0007669"/>
    <property type="project" value="UniProtKB-SubCell"/>
</dbReference>
<evidence type="ECO:0000256" key="6">
    <source>
        <dbReference type="ARBA" id="ARBA00022989"/>
    </source>
</evidence>
<evidence type="ECO:0000256" key="3">
    <source>
        <dbReference type="ARBA" id="ARBA00022692"/>
    </source>
</evidence>
<evidence type="ECO:0000256" key="9">
    <source>
        <dbReference type="SAM" id="SignalP"/>
    </source>
</evidence>
<proteinExistence type="predicted"/>
<evidence type="ECO:0000313" key="11">
    <source>
        <dbReference type="EMBL" id="KAK1383415.1"/>
    </source>
</evidence>
<protein>
    <recommendedName>
        <fullName evidence="10">Leucine-rich repeat-containing N-terminal plant-type domain-containing protein</fullName>
    </recommendedName>
</protein>
<dbReference type="Gene3D" id="3.80.10.10">
    <property type="entry name" value="Ribonuclease Inhibitor"/>
    <property type="match status" value="4"/>
</dbReference>
<keyword evidence="3" id="KW-0812">Transmembrane</keyword>
<feature type="chain" id="PRO_5041996936" description="Leucine-rich repeat-containing N-terminal plant-type domain-containing protein" evidence="9">
    <location>
        <begin position="21"/>
        <end position="708"/>
    </location>
</feature>
<dbReference type="Pfam" id="PF08263">
    <property type="entry name" value="LRRNT_2"/>
    <property type="match status" value="1"/>
</dbReference>
<keyword evidence="7" id="KW-0472">Membrane</keyword>
<dbReference type="FunFam" id="3.80.10.10:FF:000041">
    <property type="entry name" value="LRR receptor-like serine/threonine-protein kinase ERECTA"/>
    <property type="match status" value="1"/>
</dbReference>
<name>A0AAD8MNQ4_9APIA</name>
<evidence type="ECO:0000313" key="12">
    <source>
        <dbReference type="Proteomes" id="UP001237642"/>
    </source>
</evidence>
<evidence type="ECO:0000256" key="2">
    <source>
        <dbReference type="ARBA" id="ARBA00022614"/>
    </source>
</evidence>
<gene>
    <name evidence="11" type="ORF">POM88_021150</name>
</gene>
<reference evidence="11" key="2">
    <citation type="submission" date="2023-05" db="EMBL/GenBank/DDBJ databases">
        <authorList>
            <person name="Schelkunov M.I."/>
        </authorList>
    </citation>
    <scope>NUCLEOTIDE SEQUENCE</scope>
    <source>
        <strain evidence="11">Hsosn_3</strain>
        <tissue evidence="11">Leaf</tissue>
    </source>
</reference>
<reference evidence="11" key="1">
    <citation type="submission" date="2023-02" db="EMBL/GenBank/DDBJ databases">
        <title>Genome of toxic invasive species Heracleum sosnowskyi carries increased number of genes despite the absence of recent whole-genome duplications.</title>
        <authorList>
            <person name="Schelkunov M."/>
            <person name="Shtratnikova V."/>
            <person name="Makarenko M."/>
            <person name="Klepikova A."/>
            <person name="Omelchenko D."/>
            <person name="Novikova G."/>
            <person name="Obukhova E."/>
            <person name="Bogdanov V."/>
            <person name="Penin A."/>
            <person name="Logacheva M."/>
        </authorList>
    </citation>
    <scope>NUCLEOTIDE SEQUENCE</scope>
    <source>
        <strain evidence="11">Hsosn_3</strain>
        <tissue evidence="11">Leaf</tissue>
    </source>
</reference>
<evidence type="ECO:0000256" key="4">
    <source>
        <dbReference type="ARBA" id="ARBA00022729"/>
    </source>
</evidence>
<dbReference type="Pfam" id="PF00560">
    <property type="entry name" value="LRR_1"/>
    <property type="match status" value="4"/>
</dbReference>
<organism evidence="11 12">
    <name type="scientific">Heracleum sosnowskyi</name>
    <dbReference type="NCBI Taxonomy" id="360622"/>
    <lineage>
        <taxon>Eukaryota</taxon>
        <taxon>Viridiplantae</taxon>
        <taxon>Streptophyta</taxon>
        <taxon>Embryophyta</taxon>
        <taxon>Tracheophyta</taxon>
        <taxon>Spermatophyta</taxon>
        <taxon>Magnoliopsida</taxon>
        <taxon>eudicotyledons</taxon>
        <taxon>Gunneridae</taxon>
        <taxon>Pentapetalae</taxon>
        <taxon>asterids</taxon>
        <taxon>campanulids</taxon>
        <taxon>Apiales</taxon>
        <taxon>Apiaceae</taxon>
        <taxon>Apioideae</taxon>
        <taxon>apioid superclade</taxon>
        <taxon>Tordylieae</taxon>
        <taxon>Tordyliinae</taxon>
        <taxon>Heracleum</taxon>
    </lineage>
</organism>
<feature type="domain" description="Leucine-rich repeat-containing N-terminal plant-type" evidence="10">
    <location>
        <begin position="31"/>
        <end position="73"/>
    </location>
</feature>
<feature type="signal peptide" evidence="9">
    <location>
        <begin position="1"/>
        <end position="20"/>
    </location>
</feature>
<dbReference type="Pfam" id="PF13855">
    <property type="entry name" value="LRR_8"/>
    <property type="match status" value="1"/>
</dbReference>
<keyword evidence="4 9" id="KW-0732">Signal</keyword>
<dbReference type="InterPro" id="IPR013210">
    <property type="entry name" value="LRR_N_plant-typ"/>
</dbReference>
<dbReference type="EMBL" id="JAUIZM010000005">
    <property type="protein sequence ID" value="KAK1383415.1"/>
    <property type="molecule type" value="Genomic_DNA"/>
</dbReference>
<keyword evidence="2" id="KW-0433">Leucine-rich repeat</keyword>
<comment type="caution">
    <text evidence="11">The sequence shown here is derived from an EMBL/GenBank/DDBJ whole genome shotgun (WGS) entry which is preliminary data.</text>
</comment>
<keyword evidence="5" id="KW-0677">Repeat</keyword>
<accession>A0AAD8MNQ4</accession>
<dbReference type="PANTHER" id="PTHR48063:SF96">
    <property type="entry name" value="LEUCINE-RICH REPEAT-CONTAINING N-TERMINAL PLANT-TYPE DOMAIN-CONTAINING PROTEIN"/>
    <property type="match status" value="1"/>
</dbReference>
<dbReference type="PANTHER" id="PTHR48063">
    <property type="entry name" value="LRR RECEPTOR-LIKE KINASE"/>
    <property type="match status" value="1"/>
</dbReference>
<evidence type="ECO:0000256" key="5">
    <source>
        <dbReference type="ARBA" id="ARBA00022737"/>
    </source>
</evidence>
<evidence type="ECO:0000256" key="1">
    <source>
        <dbReference type="ARBA" id="ARBA00004479"/>
    </source>
</evidence>
<evidence type="ECO:0000256" key="8">
    <source>
        <dbReference type="ARBA" id="ARBA00023180"/>
    </source>
</evidence>
<evidence type="ECO:0000256" key="7">
    <source>
        <dbReference type="ARBA" id="ARBA00023136"/>
    </source>
</evidence>
<keyword evidence="8" id="KW-0325">Glycoprotein</keyword>